<evidence type="ECO:0000313" key="3">
    <source>
        <dbReference type="Proteomes" id="UP000001299"/>
    </source>
</evidence>
<dbReference type="Proteomes" id="UP000001299">
    <property type="component" value="Chromosome 1"/>
</dbReference>
<proteinExistence type="predicted"/>
<dbReference type="Pfam" id="PF08241">
    <property type="entry name" value="Methyltransf_11"/>
    <property type="match status" value="1"/>
</dbReference>
<gene>
    <name evidence="2" type="ordered locus">bpr_I0663</name>
</gene>
<dbReference type="GO" id="GO:0032259">
    <property type="term" value="P:methylation"/>
    <property type="evidence" value="ECO:0007669"/>
    <property type="project" value="UniProtKB-KW"/>
</dbReference>
<dbReference type="STRING" id="515622.bpr_I0663"/>
<dbReference type="Gene3D" id="3.40.50.150">
    <property type="entry name" value="Vaccinia Virus protein VP39"/>
    <property type="match status" value="1"/>
</dbReference>
<keyword evidence="2" id="KW-0808">Transferase</keyword>
<keyword evidence="2" id="KW-0489">Methyltransferase</keyword>
<dbReference type="PANTHER" id="PTHR43591">
    <property type="entry name" value="METHYLTRANSFERASE"/>
    <property type="match status" value="1"/>
</dbReference>
<dbReference type="InterPro" id="IPR029063">
    <property type="entry name" value="SAM-dependent_MTases_sf"/>
</dbReference>
<dbReference type="EMBL" id="CP001810">
    <property type="protein sequence ID" value="ADL33408.1"/>
    <property type="molecule type" value="Genomic_DNA"/>
</dbReference>
<protein>
    <submittedName>
        <fullName evidence="2">SAM-dependent methyltransferase</fullName>
    </submittedName>
</protein>
<evidence type="ECO:0000259" key="1">
    <source>
        <dbReference type="Pfam" id="PF08241"/>
    </source>
</evidence>
<dbReference type="SUPFAM" id="SSF53335">
    <property type="entry name" value="S-adenosyl-L-methionine-dependent methyltransferases"/>
    <property type="match status" value="1"/>
</dbReference>
<dbReference type="HOGENOM" id="CLU_070643_0_0_9"/>
<dbReference type="InterPro" id="IPR013216">
    <property type="entry name" value="Methyltransf_11"/>
</dbReference>
<keyword evidence="3" id="KW-1185">Reference proteome</keyword>
<sequence>MTWPQGHTIFLTRQSLDIRRQNSMKMGSSNDKEAVKAQYASSKSLDTRINFHNMYSTNKMGFGPWLISNYEIKEGMRVLELGAGTGDMWNGHDDLITKCDKLVLSDFSEGMLDTARKNIGERANVEYKQIDVQNIPLEDNSFDIVIANMMLYHVPDIGKAISEIRRVLRDDGVFYSATYGEHNFNDIIAEWFGLIGESYDPNHLFTLQNGGDVLGKEFAEIEVRRYEDSLHVTNVDDLADYLQSLKALHGIGTMGRDEILRMLSAHEENGVINLQKEYGTFIARGVK</sequence>
<dbReference type="KEGG" id="bpb:bpr_I0663"/>
<reference evidence="2 3" key="1">
    <citation type="journal article" date="2010" name="PLoS ONE">
        <title>The glycobiome of the rumen bacterium Butyrivibrio proteoclasticus B316(T) highlights adaptation to a polysaccharide-rich environment.</title>
        <authorList>
            <person name="Kelly W.J."/>
            <person name="Leahy S.C."/>
            <person name="Altermann E."/>
            <person name="Yeoman C.J."/>
            <person name="Dunne J.C."/>
            <person name="Kong Z."/>
            <person name="Pacheco D.M."/>
            <person name="Li D."/>
            <person name="Noel S.J."/>
            <person name="Moon C.D."/>
            <person name="Cookson A.L."/>
            <person name="Attwood G.T."/>
        </authorList>
    </citation>
    <scope>NUCLEOTIDE SEQUENCE [LARGE SCALE GENOMIC DNA]</scope>
    <source>
        <strain evidence="3">ATCC 51982 / DSM 14932 / B316</strain>
    </source>
</reference>
<feature type="domain" description="Methyltransferase type 11" evidence="1">
    <location>
        <begin position="79"/>
        <end position="175"/>
    </location>
</feature>
<dbReference type="GO" id="GO:0008757">
    <property type="term" value="F:S-adenosylmethionine-dependent methyltransferase activity"/>
    <property type="evidence" value="ECO:0007669"/>
    <property type="project" value="InterPro"/>
</dbReference>
<name>E0S0T3_BUTPB</name>
<dbReference type="AlphaFoldDB" id="E0S0T3"/>
<organism evidence="2 3">
    <name type="scientific">Butyrivibrio proteoclasticus (strain ATCC 51982 / DSM 14932 / B316)</name>
    <name type="common">Clostridium proteoclasticum</name>
    <dbReference type="NCBI Taxonomy" id="515622"/>
    <lineage>
        <taxon>Bacteria</taxon>
        <taxon>Bacillati</taxon>
        <taxon>Bacillota</taxon>
        <taxon>Clostridia</taxon>
        <taxon>Lachnospirales</taxon>
        <taxon>Lachnospiraceae</taxon>
        <taxon>Butyrivibrio</taxon>
    </lineage>
</organism>
<accession>E0S0T3</accession>
<dbReference type="CDD" id="cd02440">
    <property type="entry name" value="AdoMet_MTases"/>
    <property type="match status" value="1"/>
</dbReference>
<dbReference type="eggNOG" id="COG2226">
    <property type="taxonomic scope" value="Bacteria"/>
</dbReference>
<evidence type="ECO:0000313" key="2">
    <source>
        <dbReference type="EMBL" id="ADL33408.1"/>
    </source>
</evidence>